<keyword evidence="2" id="KW-0472">Membrane</keyword>
<accession>A0A2H0U7C4</accession>
<dbReference type="EMBL" id="PFBM01000018">
    <property type="protein sequence ID" value="PIR82314.1"/>
    <property type="molecule type" value="Genomic_DNA"/>
</dbReference>
<feature type="transmembrane region" description="Helical" evidence="2">
    <location>
        <begin position="95"/>
        <end position="117"/>
    </location>
</feature>
<organism evidence="3 4">
    <name type="scientific">Candidatus Kaiserbacteria bacterium CG10_big_fil_rev_8_21_14_0_10_59_10</name>
    <dbReference type="NCBI Taxonomy" id="1974612"/>
    <lineage>
        <taxon>Bacteria</taxon>
        <taxon>Candidatus Kaiseribacteriota</taxon>
    </lineage>
</organism>
<reference evidence="4" key="1">
    <citation type="submission" date="2017-09" db="EMBL/GenBank/DDBJ databases">
        <title>Depth-based differentiation of microbial function through sediment-hosted aquifers and enrichment of novel symbionts in the deep terrestrial subsurface.</title>
        <authorList>
            <person name="Probst A.J."/>
            <person name="Ladd B."/>
            <person name="Jarett J.K."/>
            <person name="Geller-Mcgrath D.E."/>
            <person name="Sieber C.M.K."/>
            <person name="Emerson J.B."/>
            <person name="Anantharaman K."/>
            <person name="Thomas B.C."/>
            <person name="Malmstrom R."/>
            <person name="Stieglmeier M."/>
            <person name="Klingl A."/>
            <person name="Woyke T."/>
            <person name="Ryan C.M."/>
            <person name="Banfield J.F."/>
        </authorList>
    </citation>
    <scope>NUCLEOTIDE SEQUENCE [LARGE SCALE GENOMIC DNA]</scope>
</reference>
<keyword evidence="2" id="KW-1133">Transmembrane helix</keyword>
<evidence type="ECO:0000313" key="4">
    <source>
        <dbReference type="Proteomes" id="UP000231379"/>
    </source>
</evidence>
<name>A0A2H0U7C4_9BACT</name>
<sequence>MSILLRFQTIEDKDKHEAVRRLVEGSTGDFNFSFMMVLAVMMATLGLLAGNEAIVIGSMLVAPLLYPVLSLGLGISMSDYSLISRSSWTVVKASLLSVFAAAATTVFFTFSGVSFGLNDAIALRIESSLLYLVVAVVSGLAMAYALVKPRLSETLPGVAISVALIPPLAAIGVGVAWLSLPIIAGAAMMFFVNVFGILAAATLSFSLMDVHGEQKTAAVVIAKEERRVEREDKKASTLPETEAKQVA</sequence>
<evidence type="ECO:0000256" key="2">
    <source>
        <dbReference type="SAM" id="Phobius"/>
    </source>
</evidence>
<protein>
    <recommendedName>
        <fullName evidence="5">TIGR00341 family protein</fullName>
    </recommendedName>
</protein>
<feature type="transmembrane region" description="Helical" evidence="2">
    <location>
        <begin position="183"/>
        <end position="205"/>
    </location>
</feature>
<proteinExistence type="predicted"/>
<evidence type="ECO:0000313" key="3">
    <source>
        <dbReference type="EMBL" id="PIR82314.1"/>
    </source>
</evidence>
<keyword evidence="2" id="KW-0812">Transmembrane</keyword>
<feature type="transmembrane region" description="Helical" evidence="2">
    <location>
        <begin position="54"/>
        <end position="75"/>
    </location>
</feature>
<comment type="caution">
    <text evidence="3">The sequence shown here is derived from an EMBL/GenBank/DDBJ whole genome shotgun (WGS) entry which is preliminary data.</text>
</comment>
<feature type="region of interest" description="Disordered" evidence="1">
    <location>
        <begin position="228"/>
        <end position="247"/>
    </location>
</feature>
<dbReference type="PANTHER" id="PTHR20992:SF9">
    <property type="entry name" value="AT15442P-RELATED"/>
    <property type="match status" value="1"/>
</dbReference>
<feature type="transmembrane region" description="Helical" evidence="2">
    <location>
        <begin position="154"/>
        <end position="177"/>
    </location>
</feature>
<feature type="transmembrane region" description="Helical" evidence="2">
    <location>
        <begin position="129"/>
        <end position="147"/>
    </location>
</feature>
<dbReference type="Pfam" id="PF04087">
    <property type="entry name" value="DUF389"/>
    <property type="match status" value="1"/>
</dbReference>
<dbReference type="Proteomes" id="UP000231379">
    <property type="component" value="Unassembled WGS sequence"/>
</dbReference>
<gene>
    <name evidence="3" type="ORF">COU20_03055</name>
</gene>
<feature type="transmembrane region" description="Helical" evidence="2">
    <location>
        <begin position="30"/>
        <end position="48"/>
    </location>
</feature>
<evidence type="ECO:0008006" key="5">
    <source>
        <dbReference type="Google" id="ProtNLM"/>
    </source>
</evidence>
<dbReference type="AlphaFoldDB" id="A0A2H0U7C4"/>
<dbReference type="InterPro" id="IPR005240">
    <property type="entry name" value="DUF389"/>
</dbReference>
<dbReference type="PANTHER" id="PTHR20992">
    <property type="entry name" value="AT15442P-RELATED"/>
    <property type="match status" value="1"/>
</dbReference>
<evidence type="ECO:0000256" key="1">
    <source>
        <dbReference type="SAM" id="MobiDB-lite"/>
    </source>
</evidence>